<feature type="signal peptide" evidence="10">
    <location>
        <begin position="1"/>
        <end position="22"/>
    </location>
</feature>
<keyword evidence="7 8" id="KW-0998">Cell outer membrane</keyword>
<dbReference type="Pfam" id="PF07715">
    <property type="entry name" value="Plug"/>
    <property type="match status" value="1"/>
</dbReference>
<dbReference type="InterPro" id="IPR037066">
    <property type="entry name" value="Plug_dom_sf"/>
</dbReference>
<organism evidence="13 14">
    <name type="scientific">Sphingomonas jejuensis</name>
    <dbReference type="NCBI Taxonomy" id="904715"/>
    <lineage>
        <taxon>Bacteria</taxon>
        <taxon>Pseudomonadati</taxon>
        <taxon>Pseudomonadota</taxon>
        <taxon>Alphaproteobacteria</taxon>
        <taxon>Sphingomonadales</taxon>
        <taxon>Sphingomonadaceae</taxon>
        <taxon>Sphingomonas</taxon>
    </lineage>
</organism>
<evidence type="ECO:0000256" key="9">
    <source>
        <dbReference type="RuleBase" id="RU003357"/>
    </source>
</evidence>
<dbReference type="InterPro" id="IPR012910">
    <property type="entry name" value="Plug_dom"/>
</dbReference>
<evidence type="ECO:0000313" key="13">
    <source>
        <dbReference type="EMBL" id="NJC33305.1"/>
    </source>
</evidence>
<keyword evidence="10" id="KW-0732">Signal</keyword>
<keyword evidence="5 9" id="KW-0798">TonB box</keyword>
<protein>
    <submittedName>
        <fullName evidence="13">Iron complex outermembrane receptor protein</fullName>
    </submittedName>
</protein>
<evidence type="ECO:0000256" key="3">
    <source>
        <dbReference type="ARBA" id="ARBA00022452"/>
    </source>
</evidence>
<evidence type="ECO:0000256" key="4">
    <source>
        <dbReference type="ARBA" id="ARBA00022692"/>
    </source>
</evidence>
<evidence type="ECO:0000256" key="2">
    <source>
        <dbReference type="ARBA" id="ARBA00022448"/>
    </source>
</evidence>
<accession>A0ABX0XKP6</accession>
<dbReference type="Gene3D" id="2.40.170.20">
    <property type="entry name" value="TonB-dependent receptor, beta-barrel domain"/>
    <property type="match status" value="1"/>
</dbReference>
<dbReference type="InterPro" id="IPR039426">
    <property type="entry name" value="TonB-dep_rcpt-like"/>
</dbReference>
<evidence type="ECO:0000256" key="8">
    <source>
        <dbReference type="PROSITE-ProRule" id="PRU01360"/>
    </source>
</evidence>
<dbReference type="SUPFAM" id="SSF56935">
    <property type="entry name" value="Porins"/>
    <property type="match status" value="1"/>
</dbReference>
<evidence type="ECO:0000256" key="1">
    <source>
        <dbReference type="ARBA" id="ARBA00004571"/>
    </source>
</evidence>
<dbReference type="CDD" id="cd01347">
    <property type="entry name" value="ligand_gated_channel"/>
    <property type="match status" value="1"/>
</dbReference>
<dbReference type="InterPro" id="IPR036942">
    <property type="entry name" value="Beta-barrel_TonB_sf"/>
</dbReference>
<feature type="domain" description="TonB-dependent receptor-like beta-barrel" evidence="11">
    <location>
        <begin position="269"/>
        <end position="660"/>
    </location>
</feature>
<comment type="subcellular location">
    <subcellularLocation>
        <location evidence="1 8">Cell outer membrane</location>
        <topology evidence="1 8">Multi-pass membrane protein</topology>
    </subcellularLocation>
</comment>
<keyword evidence="6 8" id="KW-0472">Membrane</keyword>
<dbReference type="InterPro" id="IPR000531">
    <property type="entry name" value="Beta-barrel_TonB"/>
</dbReference>
<evidence type="ECO:0000313" key="14">
    <source>
        <dbReference type="Proteomes" id="UP000734218"/>
    </source>
</evidence>
<evidence type="ECO:0000259" key="12">
    <source>
        <dbReference type="Pfam" id="PF07715"/>
    </source>
</evidence>
<comment type="caution">
    <text evidence="13">The sequence shown here is derived from an EMBL/GenBank/DDBJ whole genome shotgun (WGS) entry which is preliminary data.</text>
</comment>
<name>A0ABX0XKP6_9SPHN</name>
<dbReference type="PROSITE" id="PS52016">
    <property type="entry name" value="TONB_DEPENDENT_REC_3"/>
    <property type="match status" value="1"/>
</dbReference>
<dbReference type="Proteomes" id="UP000734218">
    <property type="component" value="Unassembled WGS sequence"/>
</dbReference>
<keyword evidence="4 8" id="KW-0812">Transmembrane</keyword>
<evidence type="ECO:0000256" key="6">
    <source>
        <dbReference type="ARBA" id="ARBA00023136"/>
    </source>
</evidence>
<keyword evidence="3 8" id="KW-1134">Transmembrane beta strand</keyword>
<reference evidence="13 14" key="1">
    <citation type="submission" date="2020-03" db="EMBL/GenBank/DDBJ databases">
        <title>Genomic Encyclopedia of Type Strains, Phase IV (KMG-IV): sequencing the most valuable type-strain genomes for metagenomic binning, comparative biology and taxonomic classification.</title>
        <authorList>
            <person name="Goeker M."/>
        </authorList>
    </citation>
    <scope>NUCLEOTIDE SEQUENCE [LARGE SCALE GENOMIC DNA]</scope>
    <source>
        <strain evidence="13 14">DSM 27651</strain>
    </source>
</reference>
<keyword evidence="14" id="KW-1185">Reference proteome</keyword>
<dbReference type="EMBL" id="JAATJE010000001">
    <property type="protein sequence ID" value="NJC33305.1"/>
    <property type="molecule type" value="Genomic_DNA"/>
</dbReference>
<dbReference type="PANTHER" id="PTHR30069:SF40">
    <property type="entry name" value="TONB-DEPENDENT RECEPTOR NMB0964-RELATED"/>
    <property type="match status" value="1"/>
</dbReference>
<dbReference type="Pfam" id="PF00593">
    <property type="entry name" value="TonB_dep_Rec_b-barrel"/>
    <property type="match status" value="1"/>
</dbReference>
<feature type="chain" id="PRO_5045892918" evidence="10">
    <location>
        <begin position="23"/>
        <end position="691"/>
    </location>
</feature>
<gene>
    <name evidence="13" type="ORF">GGR88_000779</name>
</gene>
<sequence length="691" mass="73460">MTHTLRLALLGSIAAIAAPAAAQTTTGTDGDHHADQPETIVVTALSRNREDFLGGVSVLSGADLDAARRTSIGETLAQLPGVSATSFGPTASRPVLRGFQGDRIRVLTDGIGSFDASSSSVDHAVAINPLLAERIEVLRGPAALLYGSAAIGGVVNVLGTRIPRSVPAETVHVEANADYGSAAEERRAAGIVDVAIGGNFVVHLDGSYAKTDDLRTGGYLLSRPLRAAAAASPDAEVQELATLRGRLPNTASEQSEFGGGVAYVAEGGNIGVSFSRLDNNYGVPIRFPLEPGEEAEAPTLDVRQDRVDLRAEITPATGAFDAIRLRAGYGDYRHFEIEDTGEIATTFLNDGAEARLEFVQRRQGAWSGAFGAQLMTRDFTVIGEEAFLPPTSTAQVGLFAVQNLDLGAVRLEVGGRYENTTTESQASEALGTERDRRTFDAFSGSIGGSVGLADTVRLGLNLSHTERAPTVEELYAAGPHLATQAFEVGNADFAKERSNGAELVLRGGGDAFRFEVSGYYNDFSNFIFQAPTGEEEDGLPVYAYQSAGAEQWGLEGEVSARLARIGEGEVRVEALADYVRVTLDDVGPAPFIPPLRALGAIEYRTNSFDLRGEVEHVTEQERIAQFETETPAYTLVNARAEWRPGGPEGAFAIRVAANNIFDVEARRHASFLKDYAPLAGRDIRVGGSIRF</sequence>
<feature type="domain" description="TonB-dependent receptor plug" evidence="12">
    <location>
        <begin position="51"/>
        <end position="154"/>
    </location>
</feature>
<keyword evidence="2 8" id="KW-0813">Transport</keyword>
<evidence type="ECO:0000256" key="5">
    <source>
        <dbReference type="ARBA" id="ARBA00023077"/>
    </source>
</evidence>
<proteinExistence type="inferred from homology"/>
<keyword evidence="13" id="KW-0675">Receptor</keyword>
<dbReference type="Gene3D" id="2.170.130.10">
    <property type="entry name" value="TonB-dependent receptor, plug domain"/>
    <property type="match status" value="1"/>
</dbReference>
<evidence type="ECO:0000256" key="7">
    <source>
        <dbReference type="ARBA" id="ARBA00023237"/>
    </source>
</evidence>
<comment type="similarity">
    <text evidence="8 9">Belongs to the TonB-dependent receptor family.</text>
</comment>
<dbReference type="RefSeq" id="WP_167953193.1">
    <property type="nucleotide sequence ID" value="NZ_JAATJE010000001.1"/>
</dbReference>
<evidence type="ECO:0000256" key="10">
    <source>
        <dbReference type="SAM" id="SignalP"/>
    </source>
</evidence>
<dbReference type="PANTHER" id="PTHR30069">
    <property type="entry name" value="TONB-DEPENDENT OUTER MEMBRANE RECEPTOR"/>
    <property type="match status" value="1"/>
</dbReference>
<evidence type="ECO:0000259" key="11">
    <source>
        <dbReference type="Pfam" id="PF00593"/>
    </source>
</evidence>